<reference evidence="1" key="1">
    <citation type="submission" date="2024-05" db="EMBL/GenBank/DDBJ databases">
        <title>Draft genome assemblies of 36 bacteria isolated from hibernating arctic ground squirrels.</title>
        <authorList>
            <person name="McKee H."/>
            <person name="Mullen L."/>
            <person name="Drown D.M."/>
            <person name="Duddleston K.N."/>
        </authorList>
    </citation>
    <scope>NUCLEOTIDE SEQUENCE</scope>
    <source>
        <strain evidence="1">AR004</strain>
    </source>
</reference>
<sequence>MSVLSALLLAATGVGTGWRLASAPDASQIDVASPTIPALGDAEHQYHPVVPNPSDQWRAGAVRTWSTTVNVGAEVVASADHVYTIDSRVNLTAYKISEGGGSPTRAWAATLDRSDQAPAPNSTPTVQQWADRWLVHGATLYDLATGATTPAPWGSGQSASVADDIAVSCDASGQCRAWSIDLGEALVHDRSGRRHRFTRALRHQGAAQRRHP</sequence>
<evidence type="ECO:0000313" key="1">
    <source>
        <dbReference type="EMBL" id="XCP82342.1"/>
    </source>
</evidence>
<dbReference type="AlphaFoldDB" id="A0AAU8N3R2"/>
<gene>
    <name evidence="1" type="ORF">ABXS69_10480</name>
</gene>
<accession>A0AAU8N3R2</accession>
<dbReference type="EMBL" id="CP159989">
    <property type="protein sequence ID" value="XCP82342.1"/>
    <property type="molecule type" value="Genomic_DNA"/>
</dbReference>
<protein>
    <submittedName>
        <fullName evidence="1">Uncharacterized protein</fullName>
    </submittedName>
</protein>
<organism evidence="1">
    <name type="scientific">Actinomyces timonensis</name>
    <dbReference type="NCBI Taxonomy" id="1288391"/>
    <lineage>
        <taxon>Bacteria</taxon>
        <taxon>Bacillati</taxon>
        <taxon>Actinomycetota</taxon>
        <taxon>Actinomycetes</taxon>
        <taxon>Actinomycetales</taxon>
        <taxon>Actinomycetaceae</taxon>
        <taxon>Actinomyces</taxon>
    </lineage>
</organism>
<name>A0AAU8N3R2_9ACTO</name>
<dbReference type="RefSeq" id="WP_366180587.1">
    <property type="nucleotide sequence ID" value="NZ_CP159989.1"/>
</dbReference>
<proteinExistence type="predicted"/>